<evidence type="ECO:0000313" key="2">
    <source>
        <dbReference type="EMBL" id="DAD87588.1"/>
    </source>
</evidence>
<name>A0A8S5MZF2_9CAUD</name>
<keyword evidence="1" id="KW-0812">Transmembrane</keyword>
<keyword evidence="1" id="KW-0472">Membrane</keyword>
<protein>
    <submittedName>
        <fullName evidence="2">Endonuclease III</fullName>
    </submittedName>
</protein>
<accession>A0A8S5MZF2</accession>
<proteinExistence type="predicted"/>
<evidence type="ECO:0000256" key="1">
    <source>
        <dbReference type="SAM" id="Phobius"/>
    </source>
</evidence>
<keyword evidence="2" id="KW-0540">Nuclease</keyword>
<dbReference type="EMBL" id="BK015022">
    <property type="protein sequence ID" value="DAD87588.1"/>
    <property type="molecule type" value="Genomic_DNA"/>
</dbReference>
<keyword evidence="2" id="KW-0255">Endonuclease</keyword>
<organism evidence="2">
    <name type="scientific">Siphoviridae sp. ctAUQ2</name>
    <dbReference type="NCBI Taxonomy" id="2826182"/>
    <lineage>
        <taxon>Viruses</taxon>
        <taxon>Duplodnaviria</taxon>
        <taxon>Heunggongvirae</taxon>
        <taxon>Uroviricota</taxon>
        <taxon>Caudoviricetes</taxon>
    </lineage>
</organism>
<reference evidence="2" key="1">
    <citation type="journal article" date="2021" name="Proc. Natl. Acad. Sci. U.S.A.">
        <title>A Catalog of Tens of Thousands of Viruses from Human Metagenomes Reveals Hidden Associations with Chronic Diseases.</title>
        <authorList>
            <person name="Tisza M.J."/>
            <person name="Buck C.B."/>
        </authorList>
    </citation>
    <scope>NUCLEOTIDE SEQUENCE</scope>
    <source>
        <strain evidence="2">CtAUQ2</strain>
    </source>
</reference>
<keyword evidence="2" id="KW-0378">Hydrolase</keyword>
<feature type="transmembrane region" description="Helical" evidence="1">
    <location>
        <begin position="6"/>
        <end position="27"/>
    </location>
</feature>
<keyword evidence="1" id="KW-1133">Transmembrane helix</keyword>
<dbReference type="GO" id="GO:0004519">
    <property type="term" value="F:endonuclease activity"/>
    <property type="evidence" value="ECO:0007669"/>
    <property type="project" value="UniProtKB-KW"/>
</dbReference>
<sequence length="63" mass="7127">MIAAIIIAVIIGLIMWFIAIIVTQAMLPCDKCPLRDQCKQLEKNGYPNICTQKMLNSNYGERI</sequence>